<feature type="compositionally biased region" description="Basic and acidic residues" evidence="1">
    <location>
        <begin position="92"/>
        <end position="119"/>
    </location>
</feature>
<accession>A0A6J4TFX0</accession>
<protein>
    <submittedName>
        <fullName evidence="2">CDP-diacylglycerol--glycerol-3-phosphate 3-phosphatidyltransferase</fullName>
        <ecNumber evidence="2">2.7.8.5</ecNumber>
    </submittedName>
</protein>
<dbReference type="EMBL" id="CADCVT010000324">
    <property type="protein sequence ID" value="CAA9521632.1"/>
    <property type="molecule type" value="Genomic_DNA"/>
</dbReference>
<evidence type="ECO:0000256" key="1">
    <source>
        <dbReference type="SAM" id="MobiDB-lite"/>
    </source>
</evidence>
<sequence>ARRRAARRDRQRRHPRGDRLRGRLGDRLPRRLVRALAQHHHAVREGHGPDRRQAARHRRARQPRLAEPARRVGRDGDHRPRARGHGRPRAGVRRDPRRPARQAQDRHPGGRDLLRDPVRPDPGVGRRPRLRRRRGDRRQRRDVLPGPRSAPARFRRV</sequence>
<feature type="compositionally biased region" description="Basic residues" evidence="1">
    <location>
        <begin position="80"/>
        <end position="91"/>
    </location>
</feature>
<dbReference type="GO" id="GO:0008444">
    <property type="term" value="F:CDP-diacylglycerol-glycerol-3-phosphate 3-phosphatidyltransferase activity"/>
    <property type="evidence" value="ECO:0007669"/>
    <property type="project" value="UniProtKB-EC"/>
</dbReference>
<reference evidence="2" key="1">
    <citation type="submission" date="2020-02" db="EMBL/GenBank/DDBJ databases">
        <authorList>
            <person name="Meier V. D."/>
        </authorList>
    </citation>
    <scope>NUCLEOTIDE SEQUENCE</scope>
    <source>
        <strain evidence="2">AVDCRST_MAG85</strain>
    </source>
</reference>
<feature type="non-terminal residue" evidence="2">
    <location>
        <position position="1"/>
    </location>
</feature>
<gene>
    <name evidence="2" type="ORF">AVDCRST_MAG85-2935</name>
</gene>
<feature type="compositionally biased region" description="Basic residues" evidence="1">
    <location>
        <begin position="126"/>
        <end position="140"/>
    </location>
</feature>
<dbReference type="EC" id="2.7.8.5" evidence="2"/>
<feature type="non-terminal residue" evidence="2">
    <location>
        <position position="157"/>
    </location>
</feature>
<feature type="compositionally biased region" description="Basic residues" evidence="1">
    <location>
        <begin position="1"/>
        <end position="16"/>
    </location>
</feature>
<feature type="region of interest" description="Disordered" evidence="1">
    <location>
        <begin position="1"/>
        <end position="157"/>
    </location>
</feature>
<organism evidence="2">
    <name type="scientific">uncultured Solirubrobacteraceae bacterium</name>
    <dbReference type="NCBI Taxonomy" id="1162706"/>
    <lineage>
        <taxon>Bacteria</taxon>
        <taxon>Bacillati</taxon>
        <taxon>Actinomycetota</taxon>
        <taxon>Thermoleophilia</taxon>
        <taxon>Solirubrobacterales</taxon>
        <taxon>Solirubrobacteraceae</taxon>
        <taxon>environmental samples</taxon>
    </lineage>
</organism>
<dbReference type="AlphaFoldDB" id="A0A6J4TFX0"/>
<feature type="compositionally biased region" description="Basic and acidic residues" evidence="1">
    <location>
        <begin position="67"/>
        <end position="79"/>
    </location>
</feature>
<keyword evidence="2" id="KW-0808">Transferase</keyword>
<feature type="compositionally biased region" description="Basic and acidic residues" evidence="1">
    <location>
        <begin position="17"/>
        <end position="29"/>
    </location>
</feature>
<name>A0A6J4TFX0_9ACTN</name>
<evidence type="ECO:0000313" key="2">
    <source>
        <dbReference type="EMBL" id="CAA9521632.1"/>
    </source>
</evidence>
<feature type="compositionally biased region" description="Basic and acidic residues" evidence="1">
    <location>
        <begin position="43"/>
        <end position="53"/>
    </location>
</feature>
<proteinExistence type="predicted"/>
<feature type="compositionally biased region" description="Basic residues" evidence="1">
    <location>
        <begin position="30"/>
        <end position="42"/>
    </location>
</feature>